<keyword evidence="2" id="KW-1133">Transmembrane helix</keyword>
<name>A0A0C2XLI9_SERVB</name>
<feature type="transmembrane region" description="Helical" evidence="2">
    <location>
        <begin position="39"/>
        <end position="57"/>
    </location>
</feature>
<sequence length="120" mass="13264">MTPKDDASAATDLPPESPPPPTRQGSVSFPPMYYYWSPFVWHVIPGYGPLFISLSYSPSAPAHRFMRYVVSQSVGLCYVAPPGLRLRVMASTMTLYAYPPAIPETGCAFLGSKLYQHYAQ</sequence>
<dbReference type="Proteomes" id="UP000054097">
    <property type="component" value="Unassembled WGS sequence"/>
</dbReference>
<reference evidence="3 4" key="1">
    <citation type="submission" date="2014-04" db="EMBL/GenBank/DDBJ databases">
        <authorList>
            <consortium name="DOE Joint Genome Institute"/>
            <person name="Kuo A."/>
            <person name="Zuccaro A."/>
            <person name="Kohler A."/>
            <person name="Nagy L.G."/>
            <person name="Floudas D."/>
            <person name="Copeland A."/>
            <person name="Barry K.W."/>
            <person name="Cichocki N."/>
            <person name="Veneault-Fourrey C."/>
            <person name="LaButti K."/>
            <person name="Lindquist E.A."/>
            <person name="Lipzen A."/>
            <person name="Lundell T."/>
            <person name="Morin E."/>
            <person name="Murat C."/>
            <person name="Sun H."/>
            <person name="Tunlid A."/>
            <person name="Henrissat B."/>
            <person name="Grigoriev I.V."/>
            <person name="Hibbett D.S."/>
            <person name="Martin F."/>
            <person name="Nordberg H.P."/>
            <person name="Cantor M.N."/>
            <person name="Hua S.X."/>
        </authorList>
    </citation>
    <scope>NUCLEOTIDE SEQUENCE [LARGE SCALE GENOMIC DNA]</scope>
    <source>
        <strain evidence="3 4">MAFF 305830</strain>
    </source>
</reference>
<keyword evidence="2" id="KW-0812">Transmembrane</keyword>
<feature type="region of interest" description="Disordered" evidence="1">
    <location>
        <begin position="1"/>
        <end position="24"/>
    </location>
</feature>
<reference evidence="4" key="2">
    <citation type="submission" date="2015-01" db="EMBL/GenBank/DDBJ databases">
        <title>Evolutionary Origins and Diversification of the Mycorrhizal Mutualists.</title>
        <authorList>
            <consortium name="DOE Joint Genome Institute"/>
            <consortium name="Mycorrhizal Genomics Consortium"/>
            <person name="Kohler A."/>
            <person name="Kuo A."/>
            <person name="Nagy L.G."/>
            <person name="Floudas D."/>
            <person name="Copeland A."/>
            <person name="Barry K.W."/>
            <person name="Cichocki N."/>
            <person name="Veneault-Fourrey C."/>
            <person name="LaButti K."/>
            <person name="Lindquist E.A."/>
            <person name="Lipzen A."/>
            <person name="Lundell T."/>
            <person name="Morin E."/>
            <person name="Murat C."/>
            <person name="Riley R."/>
            <person name="Ohm R."/>
            <person name="Sun H."/>
            <person name="Tunlid A."/>
            <person name="Henrissat B."/>
            <person name="Grigoriev I.V."/>
            <person name="Hibbett D.S."/>
            <person name="Martin F."/>
        </authorList>
    </citation>
    <scope>NUCLEOTIDE SEQUENCE [LARGE SCALE GENOMIC DNA]</scope>
    <source>
        <strain evidence="4">MAFF 305830</strain>
    </source>
</reference>
<keyword evidence="2" id="KW-0472">Membrane</keyword>
<dbReference type="AlphaFoldDB" id="A0A0C2XLI9"/>
<proteinExistence type="predicted"/>
<evidence type="ECO:0000313" key="3">
    <source>
        <dbReference type="EMBL" id="KIM29872.1"/>
    </source>
</evidence>
<gene>
    <name evidence="3" type="ORF">M408DRAFT_328649</name>
</gene>
<evidence type="ECO:0000256" key="2">
    <source>
        <dbReference type="SAM" id="Phobius"/>
    </source>
</evidence>
<dbReference type="HOGENOM" id="CLU_2051073_0_0_1"/>
<accession>A0A0C2XLI9</accession>
<dbReference type="EMBL" id="KN824287">
    <property type="protein sequence ID" value="KIM29872.1"/>
    <property type="molecule type" value="Genomic_DNA"/>
</dbReference>
<organism evidence="3 4">
    <name type="scientific">Serendipita vermifera MAFF 305830</name>
    <dbReference type="NCBI Taxonomy" id="933852"/>
    <lineage>
        <taxon>Eukaryota</taxon>
        <taxon>Fungi</taxon>
        <taxon>Dikarya</taxon>
        <taxon>Basidiomycota</taxon>
        <taxon>Agaricomycotina</taxon>
        <taxon>Agaricomycetes</taxon>
        <taxon>Sebacinales</taxon>
        <taxon>Serendipitaceae</taxon>
        <taxon>Serendipita</taxon>
    </lineage>
</organism>
<keyword evidence="4" id="KW-1185">Reference proteome</keyword>
<evidence type="ECO:0000256" key="1">
    <source>
        <dbReference type="SAM" id="MobiDB-lite"/>
    </source>
</evidence>
<protein>
    <submittedName>
        <fullName evidence="3">Uncharacterized protein</fullName>
    </submittedName>
</protein>
<evidence type="ECO:0000313" key="4">
    <source>
        <dbReference type="Proteomes" id="UP000054097"/>
    </source>
</evidence>